<evidence type="ECO:0000313" key="2">
    <source>
        <dbReference type="EMBL" id="KAI5323644.1"/>
    </source>
</evidence>
<proteinExistence type="predicted"/>
<accession>A0AAD4VFZ5</accession>
<evidence type="ECO:0000256" key="1">
    <source>
        <dbReference type="SAM" id="Phobius"/>
    </source>
</evidence>
<evidence type="ECO:0000313" key="3">
    <source>
        <dbReference type="Proteomes" id="UP001054821"/>
    </source>
</evidence>
<dbReference type="Proteomes" id="UP001054821">
    <property type="component" value="Chromosome 6"/>
</dbReference>
<feature type="transmembrane region" description="Helical" evidence="1">
    <location>
        <begin position="20"/>
        <end position="41"/>
    </location>
</feature>
<keyword evidence="3" id="KW-1185">Reference proteome</keyword>
<comment type="caution">
    <text evidence="2">The sequence shown here is derived from an EMBL/GenBank/DDBJ whole genome shotgun (WGS) entry which is preliminary data.</text>
</comment>
<keyword evidence="1" id="KW-0472">Membrane</keyword>
<dbReference type="AlphaFoldDB" id="A0AAD4VFZ5"/>
<reference evidence="2 3" key="1">
    <citation type="journal article" date="2022" name="G3 (Bethesda)">
        <title>Whole-genome sequence and methylome profiling of the almond [Prunus dulcis (Mill.) D.A. Webb] cultivar 'Nonpareil'.</title>
        <authorList>
            <person name="D'Amico-Willman K.M."/>
            <person name="Ouma W.Z."/>
            <person name="Meulia T."/>
            <person name="Sideli G.M."/>
            <person name="Gradziel T.M."/>
            <person name="Fresnedo-Ramirez J."/>
        </authorList>
    </citation>
    <scope>NUCLEOTIDE SEQUENCE [LARGE SCALE GENOMIC DNA]</scope>
    <source>
        <strain evidence="2">Clone GOH B32 T37-40</strain>
    </source>
</reference>
<dbReference type="EMBL" id="JAJFAZ020000006">
    <property type="protein sequence ID" value="KAI5323644.1"/>
    <property type="molecule type" value="Genomic_DNA"/>
</dbReference>
<keyword evidence="1" id="KW-0812">Transmembrane</keyword>
<organism evidence="2 3">
    <name type="scientific">Prunus dulcis</name>
    <name type="common">Almond</name>
    <name type="synonym">Amygdalus dulcis</name>
    <dbReference type="NCBI Taxonomy" id="3755"/>
    <lineage>
        <taxon>Eukaryota</taxon>
        <taxon>Viridiplantae</taxon>
        <taxon>Streptophyta</taxon>
        <taxon>Embryophyta</taxon>
        <taxon>Tracheophyta</taxon>
        <taxon>Spermatophyta</taxon>
        <taxon>Magnoliopsida</taxon>
        <taxon>eudicotyledons</taxon>
        <taxon>Gunneridae</taxon>
        <taxon>Pentapetalae</taxon>
        <taxon>rosids</taxon>
        <taxon>fabids</taxon>
        <taxon>Rosales</taxon>
        <taxon>Rosaceae</taxon>
        <taxon>Amygdaloideae</taxon>
        <taxon>Amygdaleae</taxon>
        <taxon>Prunus</taxon>
    </lineage>
</organism>
<sequence>MWCSRTKEPLGVISASKTLALSSLVFKVFLTILFTASTWLLDGGWAEEAKQRRVLRLEQNCLNLALSNCRLLSMTMAWGMRKRRTIFYQTNVLMRAAVMVAKASTLAYLVK</sequence>
<name>A0AAD4VFZ5_PRUDU</name>
<protein>
    <submittedName>
        <fullName evidence="2">Uncharacterized protein</fullName>
    </submittedName>
</protein>
<gene>
    <name evidence="2" type="ORF">L3X38_032716</name>
</gene>
<keyword evidence="1" id="KW-1133">Transmembrane helix</keyword>